<dbReference type="PANTHER" id="PTHR28255">
    <property type="match status" value="1"/>
</dbReference>
<dbReference type="EMBL" id="EU408357">
    <property type="protein sequence ID" value="ACN58963.1"/>
    <property type="molecule type" value="Genomic_DNA"/>
</dbReference>
<dbReference type="SUPFAM" id="SSF143744">
    <property type="entry name" value="GlcG-like"/>
    <property type="match status" value="1"/>
</dbReference>
<dbReference type="CAZy" id="GH9">
    <property type="family name" value="Glycoside Hydrolase Family 9"/>
</dbReference>
<gene>
    <name evidence="8" type="ORF">AKSOIL_0184</name>
</gene>
<sequence>MKISAQQTCGSADANPALIFETRVSAIKNILFPLLLIASLDAGAAIRVNQLGFPLQADKLAVVTDGTASSFEVVAADSGKTVFRGELGAPAPWKPSVETVRLADFSALTAPGEYRIKVDGAALSDRFVIHADAYRSLNAAALKAYYMNRAGIPLLSKYAGVYARPAGHMDDKVLVHASAASKERPEGSVFASPKGWYDAGDYNKYVVNSGISTYTLLAAFEHFPEYYDQQNLNIPESGNGVPDILNEALWNLDWMLTMQDPNDGGVYHKLTNKTFDGMVMPDQAMRAPRYMVQKSTAAALDFAATMATASRVLKAYEKQRPGLSARMMAAAEAAWKWAEANPAVRFHNPSDVRTGEYGDQRLEDEFAWAAAELYISSGKDSYYRAMKPEQTAATTPAWSDVSGLAWMSLAHHRARLTPLADRKLIASRIDGLAASLAAGWKTSAYRVALQERDFVWGSNAVVLNQSMMLLQGYRLNGKADYLNAAQSGLDYVLGRNATAYSFVTGFGARPALHPHHRPSQADTVDAPVPGFLVGGPQAGQQDQKDCPPYPAKLPATSYLDNVCSYASNEVAINWNAPLVYVSAALDQLTPKKATSTAGPAMEQKVDLATLVRQEQLLQFDSFTNDTALELGLRVIELARAAHKTVAVNITRDGLVLFHHGMQGTTADNLNWIRRKSNLVNRTGHSSFYTHTEVKNGGGDYDAIPTLDPREFAAHGGSFPLVIKGAGPIGTITVTGLPGAEDHAMVVAALKACLKIDADL</sequence>
<feature type="active site" evidence="4">
    <location>
        <position position="569"/>
    </location>
</feature>
<dbReference type="InterPro" id="IPR038084">
    <property type="entry name" value="PduO/GlcC-like_sf"/>
</dbReference>
<evidence type="ECO:0000256" key="1">
    <source>
        <dbReference type="ARBA" id="ARBA00007072"/>
    </source>
</evidence>
<evidence type="ECO:0000259" key="7">
    <source>
        <dbReference type="Pfam" id="PF02927"/>
    </source>
</evidence>
<protein>
    <recommendedName>
        <fullName evidence="5">Endoglucanase</fullName>
        <ecNumber evidence="5">3.2.1.4</ecNumber>
    </recommendedName>
</protein>
<dbReference type="Gene3D" id="2.60.40.10">
    <property type="entry name" value="Immunoglobulins"/>
    <property type="match status" value="1"/>
</dbReference>
<keyword evidence="5" id="KW-0136">Cellulose degradation</keyword>
<dbReference type="Pfam" id="PF03928">
    <property type="entry name" value="HbpS-like"/>
    <property type="match status" value="1"/>
</dbReference>
<comment type="similarity">
    <text evidence="1 4 5">Belongs to the glycosyl hydrolase 9 (cellulase E) family.</text>
</comment>
<dbReference type="InterPro" id="IPR013783">
    <property type="entry name" value="Ig-like_fold"/>
</dbReference>
<feature type="domain" description="Glycoside hydrolase family 9" evidence="6">
    <location>
        <begin position="134"/>
        <end position="581"/>
    </location>
</feature>
<evidence type="ECO:0000256" key="5">
    <source>
        <dbReference type="RuleBase" id="RU361166"/>
    </source>
</evidence>
<dbReference type="GO" id="GO:0008810">
    <property type="term" value="F:cellulase activity"/>
    <property type="evidence" value="ECO:0007669"/>
    <property type="project" value="UniProtKB-EC"/>
</dbReference>
<accession>C0INS7</accession>
<dbReference type="PROSITE" id="PS00698">
    <property type="entry name" value="GH9_3"/>
    <property type="match status" value="1"/>
</dbReference>
<dbReference type="Pfam" id="PF02927">
    <property type="entry name" value="CelD_N"/>
    <property type="match status" value="1"/>
</dbReference>
<dbReference type="InterPro" id="IPR008928">
    <property type="entry name" value="6-hairpin_glycosidase_sf"/>
</dbReference>
<reference evidence="8" key="1">
    <citation type="journal article" date="2009" name="ISME J.">
        <title>Functional metagenomics reveals diverse beta-lactamases in a remote Alaskan soil.</title>
        <authorList>
            <person name="Allen H.K."/>
            <person name="Moe L.A."/>
            <person name="Rodbumrer J."/>
            <person name="Gaarder A."/>
            <person name="Handelsman J."/>
        </authorList>
    </citation>
    <scope>NUCLEOTIDE SEQUENCE</scope>
</reference>
<dbReference type="Pfam" id="PF00759">
    <property type="entry name" value="Glyco_hydro_9"/>
    <property type="match status" value="1"/>
</dbReference>
<dbReference type="EC" id="3.2.1.4" evidence="5"/>
<dbReference type="CDD" id="cd02850">
    <property type="entry name" value="E_set_Cellulase_N"/>
    <property type="match status" value="1"/>
</dbReference>
<dbReference type="InterPro" id="IPR012341">
    <property type="entry name" value="6hp_glycosidase-like_sf"/>
</dbReference>
<evidence type="ECO:0000256" key="2">
    <source>
        <dbReference type="ARBA" id="ARBA00023277"/>
    </source>
</evidence>
<keyword evidence="4 5" id="KW-0326">Glycosidase</keyword>
<evidence type="ECO:0000259" key="6">
    <source>
        <dbReference type="Pfam" id="PF00759"/>
    </source>
</evidence>
<dbReference type="NCBIfam" id="NF002696">
    <property type="entry name" value="PRK02487.1-5"/>
    <property type="match status" value="1"/>
</dbReference>
<feature type="domain" description="Cellulase Ig-like" evidence="7">
    <location>
        <begin position="42"/>
        <end position="121"/>
    </location>
</feature>
<dbReference type="InterPro" id="IPR033126">
    <property type="entry name" value="Glyco_hydro_9_Asp/Glu_AS"/>
</dbReference>
<dbReference type="PANTHER" id="PTHR28255:SF1">
    <property type="entry name" value="UPF0303 PROTEIN YBR137W"/>
    <property type="match status" value="1"/>
</dbReference>
<dbReference type="InterPro" id="IPR005624">
    <property type="entry name" value="PduO/GlcC-like"/>
</dbReference>
<evidence type="ECO:0000313" key="8">
    <source>
        <dbReference type="EMBL" id="ACN58963.1"/>
    </source>
</evidence>
<dbReference type="Gene3D" id="1.50.10.10">
    <property type="match status" value="1"/>
</dbReference>
<dbReference type="InterPro" id="IPR014756">
    <property type="entry name" value="Ig_E-set"/>
</dbReference>
<dbReference type="SUPFAM" id="SSF48208">
    <property type="entry name" value="Six-hairpin glycosidases"/>
    <property type="match status" value="1"/>
</dbReference>
<name>C0INS7_9BACT</name>
<dbReference type="SUPFAM" id="SSF81296">
    <property type="entry name" value="E set domains"/>
    <property type="match status" value="1"/>
</dbReference>
<dbReference type="InterPro" id="IPR004197">
    <property type="entry name" value="Cellulase_Ig-like"/>
</dbReference>
<keyword evidence="2 4" id="KW-0119">Carbohydrate metabolism</keyword>
<keyword evidence="4 5" id="KW-0378">Hydrolase</keyword>
<evidence type="ECO:0000256" key="4">
    <source>
        <dbReference type="PROSITE-ProRule" id="PRU10060"/>
    </source>
</evidence>
<dbReference type="AlphaFoldDB" id="C0INS7"/>
<proteinExistence type="inferred from homology"/>
<comment type="catalytic activity">
    <reaction evidence="5">
        <text>Endohydrolysis of (1-&gt;4)-beta-D-glucosidic linkages in cellulose, lichenin and cereal beta-D-glucans.</text>
        <dbReference type="EC" id="3.2.1.4"/>
    </reaction>
</comment>
<dbReference type="InterPro" id="IPR001701">
    <property type="entry name" value="Glyco_hydro_9"/>
</dbReference>
<evidence type="ECO:0000256" key="3">
    <source>
        <dbReference type="ARBA" id="ARBA00023326"/>
    </source>
</evidence>
<organism evidence="8">
    <name type="scientific">uncultured bacterium BLR10</name>
    <dbReference type="NCBI Taxonomy" id="506513"/>
    <lineage>
        <taxon>Bacteria</taxon>
        <taxon>environmental samples</taxon>
    </lineage>
</organism>
<dbReference type="Gene3D" id="3.30.450.150">
    <property type="entry name" value="Haem-degrading domain"/>
    <property type="match status" value="1"/>
</dbReference>
<dbReference type="GO" id="GO:0030245">
    <property type="term" value="P:cellulose catabolic process"/>
    <property type="evidence" value="ECO:0007669"/>
    <property type="project" value="UniProtKB-KW"/>
</dbReference>
<keyword evidence="3 4" id="KW-0624">Polysaccharide degradation</keyword>
<feature type="active site" evidence="4">
    <location>
        <position position="560"/>
    </location>
</feature>
<dbReference type="InterPro" id="IPR010371">
    <property type="entry name" value="YBR137W-like"/>
</dbReference>